<dbReference type="AlphaFoldDB" id="A0A3S0XHX1"/>
<accession>A0A3S0XHX1</accession>
<name>A0A3S0XHX1_9BURK</name>
<proteinExistence type="predicted"/>
<dbReference type="RefSeq" id="WP_126024504.1">
    <property type="nucleotide sequence ID" value="NZ_RXFT01000013.1"/>
</dbReference>
<dbReference type="EMBL" id="RXFT01000013">
    <property type="protein sequence ID" value="RUR70379.1"/>
    <property type="molecule type" value="Genomic_DNA"/>
</dbReference>
<evidence type="ECO:0000313" key="3">
    <source>
        <dbReference type="Proteomes" id="UP000281118"/>
    </source>
</evidence>
<reference evidence="2 3" key="1">
    <citation type="submission" date="2018-12" db="EMBL/GenBank/DDBJ databases">
        <title>The genome sequences of Variovorax guangxiensis DSM 27352.</title>
        <authorList>
            <person name="Gao J."/>
            <person name="Sun J."/>
        </authorList>
    </citation>
    <scope>NUCLEOTIDE SEQUENCE [LARGE SCALE GENOMIC DNA]</scope>
    <source>
        <strain evidence="2 3">DSM 27352</strain>
    </source>
</reference>
<dbReference type="OrthoDB" id="1492465at2"/>
<organism evidence="2 3">
    <name type="scientific">Variovorax guangxiensis</name>
    <dbReference type="NCBI Taxonomy" id="1775474"/>
    <lineage>
        <taxon>Bacteria</taxon>
        <taxon>Pseudomonadati</taxon>
        <taxon>Pseudomonadota</taxon>
        <taxon>Betaproteobacteria</taxon>
        <taxon>Burkholderiales</taxon>
        <taxon>Comamonadaceae</taxon>
        <taxon>Variovorax</taxon>
    </lineage>
</organism>
<dbReference type="Pfam" id="PF13577">
    <property type="entry name" value="SnoaL_4"/>
    <property type="match status" value="1"/>
</dbReference>
<dbReference type="SUPFAM" id="SSF54427">
    <property type="entry name" value="NTF2-like"/>
    <property type="match status" value="1"/>
</dbReference>
<protein>
    <submittedName>
        <fullName evidence="2">DUF4440 domain-containing protein</fullName>
    </submittedName>
</protein>
<feature type="domain" description="SnoaL-like" evidence="1">
    <location>
        <begin position="25"/>
        <end position="141"/>
    </location>
</feature>
<evidence type="ECO:0000313" key="2">
    <source>
        <dbReference type="EMBL" id="RUR70379.1"/>
    </source>
</evidence>
<dbReference type="InterPro" id="IPR032710">
    <property type="entry name" value="NTF2-like_dom_sf"/>
</dbReference>
<sequence length="169" mass="19396">MNTDSGNTLAQVAQQLQALQRRVDQLESVEAIRALRARYHTLVNEDQGPRLYELFAPDASVIYNGRPEVFGREAIRTFFENFPVQYARQFIHQHEVSVDGDTGTGQSYLDGRPVHGGKSFYVVGRFDDAYVRIDGRWYFKKVVLTVHYMIEAAEHWETLLPMTKKAEAV</sequence>
<evidence type="ECO:0000259" key="1">
    <source>
        <dbReference type="Pfam" id="PF13577"/>
    </source>
</evidence>
<gene>
    <name evidence="2" type="ORF">EJP67_25315</name>
</gene>
<comment type="caution">
    <text evidence="2">The sequence shown here is derived from an EMBL/GenBank/DDBJ whole genome shotgun (WGS) entry which is preliminary data.</text>
</comment>
<dbReference type="InterPro" id="IPR037401">
    <property type="entry name" value="SnoaL-like"/>
</dbReference>
<dbReference type="Proteomes" id="UP000281118">
    <property type="component" value="Unassembled WGS sequence"/>
</dbReference>
<dbReference type="Gene3D" id="3.10.450.50">
    <property type="match status" value="1"/>
</dbReference>